<gene>
    <name evidence="11" type="ORF">Bathy07g01110</name>
</gene>
<evidence type="ECO:0000256" key="6">
    <source>
        <dbReference type="ARBA" id="ARBA00023136"/>
    </source>
</evidence>
<evidence type="ECO:0000256" key="3">
    <source>
        <dbReference type="ARBA" id="ARBA00022692"/>
    </source>
</evidence>
<dbReference type="eggNOG" id="KOG1691">
    <property type="taxonomic scope" value="Eukaryota"/>
</dbReference>
<accession>K8F1V1</accession>
<dbReference type="OrthoDB" id="1929172at2759"/>
<dbReference type="EMBL" id="FO082272">
    <property type="protein sequence ID" value="CCO66070.1"/>
    <property type="molecule type" value="Genomic_DNA"/>
</dbReference>
<dbReference type="GeneID" id="19014601"/>
<evidence type="ECO:0000256" key="5">
    <source>
        <dbReference type="ARBA" id="ARBA00022989"/>
    </source>
</evidence>
<organism evidence="11 12">
    <name type="scientific">Bathycoccus prasinos</name>
    <dbReference type="NCBI Taxonomy" id="41875"/>
    <lineage>
        <taxon>Eukaryota</taxon>
        <taxon>Viridiplantae</taxon>
        <taxon>Chlorophyta</taxon>
        <taxon>Mamiellophyceae</taxon>
        <taxon>Mamiellales</taxon>
        <taxon>Bathycoccaceae</taxon>
        <taxon>Bathycoccus</taxon>
    </lineage>
</organism>
<dbReference type="PANTHER" id="PTHR22811">
    <property type="entry name" value="TRANSMEMBRANE EMP24 DOMAIN-CONTAINING PROTEIN"/>
    <property type="match status" value="1"/>
</dbReference>
<dbReference type="GO" id="GO:0016020">
    <property type="term" value="C:membrane"/>
    <property type="evidence" value="ECO:0007669"/>
    <property type="project" value="UniProtKB-SubCell"/>
</dbReference>
<keyword evidence="8" id="KW-0175">Coiled coil</keyword>
<evidence type="ECO:0000256" key="1">
    <source>
        <dbReference type="ARBA" id="ARBA00004479"/>
    </source>
</evidence>
<feature type="domain" description="GOLD" evidence="10">
    <location>
        <begin position="68"/>
        <end position="153"/>
    </location>
</feature>
<keyword evidence="4" id="KW-0732">Signal</keyword>
<dbReference type="AlphaFoldDB" id="K8F1V1"/>
<keyword evidence="5 9" id="KW-1133">Transmembrane helix</keyword>
<name>K8F1V1_9CHLO</name>
<evidence type="ECO:0000313" key="11">
    <source>
        <dbReference type="EMBL" id="CCO66070.1"/>
    </source>
</evidence>
<dbReference type="Pfam" id="PF01105">
    <property type="entry name" value="EMP24_GP25L"/>
    <property type="match status" value="1"/>
</dbReference>
<evidence type="ECO:0000256" key="7">
    <source>
        <dbReference type="RuleBase" id="RU003827"/>
    </source>
</evidence>
<evidence type="ECO:0000259" key="10">
    <source>
        <dbReference type="PROSITE" id="PS50866"/>
    </source>
</evidence>
<protein>
    <recommendedName>
        <fullName evidence="10">GOLD domain-containing protein</fullName>
    </recommendedName>
</protein>
<dbReference type="SMART" id="SM01190">
    <property type="entry name" value="EMP24_GP25L"/>
    <property type="match status" value="1"/>
</dbReference>
<dbReference type="KEGG" id="bpg:Bathy07g01110"/>
<evidence type="ECO:0000313" key="12">
    <source>
        <dbReference type="Proteomes" id="UP000198341"/>
    </source>
</evidence>
<dbReference type="RefSeq" id="XP_007511982.1">
    <property type="nucleotide sequence ID" value="XM_007511920.1"/>
</dbReference>
<dbReference type="STRING" id="41875.K8F1V1"/>
<dbReference type="InterPro" id="IPR009038">
    <property type="entry name" value="GOLD_dom"/>
</dbReference>
<evidence type="ECO:0000256" key="4">
    <source>
        <dbReference type="ARBA" id="ARBA00022729"/>
    </source>
</evidence>
<evidence type="ECO:0000256" key="8">
    <source>
        <dbReference type="SAM" id="Coils"/>
    </source>
</evidence>
<keyword evidence="12" id="KW-1185">Reference proteome</keyword>
<proteinExistence type="inferred from homology"/>
<dbReference type="PROSITE" id="PS50866">
    <property type="entry name" value="GOLD"/>
    <property type="match status" value="1"/>
</dbReference>
<dbReference type="Proteomes" id="UP000198341">
    <property type="component" value="Chromosome 7"/>
</dbReference>
<evidence type="ECO:0000256" key="9">
    <source>
        <dbReference type="SAM" id="Phobius"/>
    </source>
</evidence>
<keyword evidence="6 9" id="KW-0472">Membrane</keyword>
<evidence type="ECO:0000256" key="2">
    <source>
        <dbReference type="ARBA" id="ARBA00007104"/>
    </source>
</evidence>
<feature type="transmembrane region" description="Helical" evidence="9">
    <location>
        <begin position="209"/>
        <end position="231"/>
    </location>
</feature>
<comment type="similarity">
    <text evidence="2 7">Belongs to the EMP24/GP25L family.</text>
</comment>
<reference evidence="11 12" key="1">
    <citation type="submission" date="2011-10" db="EMBL/GenBank/DDBJ databases">
        <authorList>
            <person name="Genoscope - CEA"/>
        </authorList>
    </citation>
    <scope>NUCLEOTIDE SEQUENCE [LARGE SCALE GENOMIC DNA]</scope>
    <source>
        <strain evidence="11 12">RCC 1105</strain>
    </source>
</reference>
<feature type="coiled-coil region" evidence="8">
    <location>
        <begin position="174"/>
        <end position="204"/>
    </location>
</feature>
<feature type="transmembrane region" description="Helical" evidence="9">
    <location>
        <begin position="19"/>
        <end position="38"/>
    </location>
</feature>
<keyword evidence="3 7" id="KW-0812">Transmembrane</keyword>
<comment type="subcellular location">
    <subcellularLocation>
        <location evidence="1 7">Membrane</location>
        <topology evidence="1 7">Single-pass type I membrane protein</topology>
    </subcellularLocation>
</comment>
<dbReference type="InterPro" id="IPR015720">
    <property type="entry name" value="Emp24-like"/>
</dbReference>
<sequence length="241" mass="27931">MTTTTKGLKRRTRRFKQPLFSSSFFFFLFSSLAMMITWRKNDVYDGFFVAEALEFDLVHRGDSEYDDMKCVSEEHNERAIVLFSFKSIDNVKLSIKLFDPNEKVVKQFEDVSEGDYGFTAEVGGDYKACFFAAQIPAEDRAKHRVSLEWKSGVAATTWGKIAKETDVDVFTKSLRRLEADLIEVHETMLELRKLEADMRDKNEATNSRVVWMGLISLVVCVGLAFWQIFYLKAFFKRKKVL</sequence>